<dbReference type="OrthoDB" id="5422628at2759"/>
<accession>A0A8K0SYA4</accession>
<proteinExistence type="predicted"/>
<reference evidence="1" key="1">
    <citation type="journal article" date="2021" name="Nat. Commun.">
        <title>Genetic determinants of endophytism in the Arabidopsis root mycobiome.</title>
        <authorList>
            <person name="Mesny F."/>
            <person name="Miyauchi S."/>
            <person name="Thiergart T."/>
            <person name="Pickel B."/>
            <person name="Atanasova L."/>
            <person name="Karlsson M."/>
            <person name="Huettel B."/>
            <person name="Barry K.W."/>
            <person name="Haridas S."/>
            <person name="Chen C."/>
            <person name="Bauer D."/>
            <person name="Andreopoulos W."/>
            <person name="Pangilinan J."/>
            <person name="LaButti K."/>
            <person name="Riley R."/>
            <person name="Lipzen A."/>
            <person name="Clum A."/>
            <person name="Drula E."/>
            <person name="Henrissat B."/>
            <person name="Kohler A."/>
            <person name="Grigoriev I.V."/>
            <person name="Martin F.M."/>
            <person name="Hacquard S."/>
        </authorList>
    </citation>
    <scope>NUCLEOTIDE SEQUENCE</scope>
    <source>
        <strain evidence="1">MPI-CAGE-CH-0235</strain>
    </source>
</reference>
<name>A0A8K0SYA4_9HYPO</name>
<protein>
    <submittedName>
        <fullName evidence="1">Uncharacterized protein</fullName>
    </submittedName>
</protein>
<organism evidence="1 2">
    <name type="scientific">Stachybotrys elegans</name>
    <dbReference type="NCBI Taxonomy" id="80388"/>
    <lineage>
        <taxon>Eukaryota</taxon>
        <taxon>Fungi</taxon>
        <taxon>Dikarya</taxon>
        <taxon>Ascomycota</taxon>
        <taxon>Pezizomycotina</taxon>
        <taxon>Sordariomycetes</taxon>
        <taxon>Hypocreomycetidae</taxon>
        <taxon>Hypocreales</taxon>
        <taxon>Stachybotryaceae</taxon>
        <taxon>Stachybotrys</taxon>
    </lineage>
</organism>
<dbReference type="AlphaFoldDB" id="A0A8K0SYA4"/>
<evidence type="ECO:0000313" key="2">
    <source>
        <dbReference type="Proteomes" id="UP000813444"/>
    </source>
</evidence>
<gene>
    <name evidence="1" type="ORF">B0I35DRAFT_212858</name>
</gene>
<comment type="caution">
    <text evidence="1">The sequence shown here is derived from an EMBL/GenBank/DDBJ whole genome shotgun (WGS) entry which is preliminary data.</text>
</comment>
<dbReference type="EMBL" id="JAGPNK010000005">
    <property type="protein sequence ID" value="KAH7321354.1"/>
    <property type="molecule type" value="Genomic_DNA"/>
</dbReference>
<evidence type="ECO:0000313" key="1">
    <source>
        <dbReference type="EMBL" id="KAH7321354.1"/>
    </source>
</evidence>
<dbReference type="Proteomes" id="UP000813444">
    <property type="component" value="Unassembled WGS sequence"/>
</dbReference>
<sequence>MRRDLPIHKLPLNWKGPLPSFFMDEPTQDAYDQYRELQQLGYNLSRARLWWPRLFIHGIVWAATDAPPVYQPGRNEDEMESVRLKFRPSDFDETGKALDNLRPDELEALRSLCLPPRFPRDVKTTEPLGPRGRLLAARVWDMLQDLRADSVFYDAEPKPFHQFMEQLNRPCHGPVKSYRFTEDEVMEHIESLYELGLLM</sequence>
<keyword evidence="2" id="KW-1185">Reference proteome</keyword>